<sequence>MGLTIVDAPLLSCELTGFGDTRLMTKLISTKISSPMIMSIYN</sequence>
<proteinExistence type="predicted"/>
<evidence type="ECO:0000313" key="2">
    <source>
        <dbReference type="Proteomes" id="UP000238479"/>
    </source>
</evidence>
<organism evidence="1 2">
    <name type="scientific">Rosa chinensis</name>
    <name type="common">China rose</name>
    <dbReference type="NCBI Taxonomy" id="74649"/>
    <lineage>
        <taxon>Eukaryota</taxon>
        <taxon>Viridiplantae</taxon>
        <taxon>Streptophyta</taxon>
        <taxon>Embryophyta</taxon>
        <taxon>Tracheophyta</taxon>
        <taxon>Spermatophyta</taxon>
        <taxon>Magnoliopsida</taxon>
        <taxon>eudicotyledons</taxon>
        <taxon>Gunneridae</taxon>
        <taxon>Pentapetalae</taxon>
        <taxon>rosids</taxon>
        <taxon>fabids</taxon>
        <taxon>Rosales</taxon>
        <taxon>Rosaceae</taxon>
        <taxon>Rosoideae</taxon>
        <taxon>Rosoideae incertae sedis</taxon>
        <taxon>Rosa</taxon>
    </lineage>
</organism>
<evidence type="ECO:0000313" key="1">
    <source>
        <dbReference type="EMBL" id="PRQ43957.1"/>
    </source>
</evidence>
<gene>
    <name evidence="1" type="ORF">RchiOBHm_Chr3g0473921</name>
</gene>
<dbReference type="AlphaFoldDB" id="A0A2P6RC06"/>
<dbReference type="EMBL" id="PDCK01000041">
    <property type="protein sequence ID" value="PRQ43957.1"/>
    <property type="molecule type" value="Genomic_DNA"/>
</dbReference>
<comment type="caution">
    <text evidence="1">The sequence shown here is derived from an EMBL/GenBank/DDBJ whole genome shotgun (WGS) entry which is preliminary data.</text>
</comment>
<protein>
    <submittedName>
        <fullName evidence="1">Uncharacterized protein</fullName>
    </submittedName>
</protein>
<name>A0A2P6RC06_ROSCH</name>
<dbReference type="Gramene" id="PRQ43957">
    <property type="protein sequence ID" value="PRQ43957"/>
    <property type="gene ID" value="RchiOBHm_Chr3g0473921"/>
</dbReference>
<reference evidence="1 2" key="1">
    <citation type="journal article" date="2018" name="Nat. Genet.">
        <title>The Rosa genome provides new insights in the design of modern roses.</title>
        <authorList>
            <person name="Bendahmane M."/>
        </authorList>
    </citation>
    <scope>NUCLEOTIDE SEQUENCE [LARGE SCALE GENOMIC DNA]</scope>
    <source>
        <strain evidence="2">cv. Old Blush</strain>
    </source>
</reference>
<accession>A0A2P6RC06</accession>
<dbReference type="Proteomes" id="UP000238479">
    <property type="component" value="Chromosome 3"/>
</dbReference>
<keyword evidence="2" id="KW-1185">Reference proteome</keyword>